<keyword evidence="3" id="KW-1185">Reference proteome</keyword>
<gene>
    <name evidence="2" type="ORF">ES332_D07G150900v1</name>
</gene>
<protein>
    <submittedName>
        <fullName evidence="2">Uncharacterized protein</fullName>
    </submittedName>
</protein>
<evidence type="ECO:0000256" key="1">
    <source>
        <dbReference type="SAM" id="MobiDB-lite"/>
    </source>
</evidence>
<name>A0A5D2KA32_GOSTO</name>
<feature type="region of interest" description="Disordered" evidence="1">
    <location>
        <begin position="1"/>
        <end position="34"/>
    </location>
</feature>
<evidence type="ECO:0000313" key="3">
    <source>
        <dbReference type="Proteomes" id="UP000322667"/>
    </source>
</evidence>
<reference evidence="2 3" key="1">
    <citation type="submission" date="2019-07" db="EMBL/GenBank/DDBJ databases">
        <title>WGS assembly of Gossypium tomentosum.</title>
        <authorList>
            <person name="Chen Z.J."/>
            <person name="Sreedasyam A."/>
            <person name="Ando A."/>
            <person name="Song Q."/>
            <person name="De L."/>
            <person name="Hulse-Kemp A."/>
            <person name="Ding M."/>
            <person name="Ye W."/>
            <person name="Kirkbride R."/>
            <person name="Jenkins J."/>
            <person name="Plott C."/>
            <person name="Lovell J."/>
            <person name="Lin Y.-M."/>
            <person name="Vaughn R."/>
            <person name="Liu B."/>
            <person name="Li W."/>
            <person name="Simpson S."/>
            <person name="Scheffler B."/>
            <person name="Saski C."/>
            <person name="Grover C."/>
            <person name="Hu G."/>
            <person name="Conover J."/>
            <person name="Carlson J."/>
            <person name="Shu S."/>
            <person name="Boston L."/>
            <person name="Williams M."/>
            <person name="Peterson D."/>
            <person name="Mcgee K."/>
            <person name="Jones D."/>
            <person name="Wendel J."/>
            <person name="Stelly D."/>
            <person name="Grimwood J."/>
            <person name="Schmutz J."/>
        </authorList>
    </citation>
    <scope>NUCLEOTIDE SEQUENCE [LARGE SCALE GENOMIC DNA]</scope>
    <source>
        <strain evidence="2">7179.01</strain>
    </source>
</reference>
<feature type="compositionally biased region" description="Basic and acidic residues" evidence="1">
    <location>
        <begin position="22"/>
        <end position="34"/>
    </location>
</feature>
<organism evidence="2 3">
    <name type="scientific">Gossypium tomentosum</name>
    <name type="common">Hawaiian cotton</name>
    <name type="synonym">Gossypium sandvicense</name>
    <dbReference type="NCBI Taxonomy" id="34277"/>
    <lineage>
        <taxon>Eukaryota</taxon>
        <taxon>Viridiplantae</taxon>
        <taxon>Streptophyta</taxon>
        <taxon>Embryophyta</taxon>
        <taxon>Tracheophyta</taxon>
        <taxon>Spermatophyta</taxon>
        <taxon>Magnoliopsida</taxon>
        <taxon>eudicotyledons</taxon>
        <taxon>Gunneridae</taxon>
        <taxon>Pentapetalae</taxon>
        <taxon>rosids</taxon>
        <taxon>malvids</taxon>
        <taxon>Malvales</taxon>
        <taxon>Malvaceae</taxon>
        <taxon>Malvoideae</taxon>
        <taxon>Gossypium</taxon>
    </lineage>
</organism>
<dbReference type="AlphaFoldDB" id="A0A5D2KA32"/>
<proteinExistence type="predicted"/>
<evidence type="ECO:0000313" key="2">
    <source>
        <dbReference type="EMBL" id="TYH62883.1"/>
    </source>
</evidence>
<sequence length="89" mass="9967">MGEEQNEIQYKKINSETGAYKKSRETPELRRKEGKGGVCLRSGIVKGCEDCHEFKGRKGDWEASFMASLMSSLKQAYSVICSDQSTIPN</sequence>
<accession>A0A5D2KA32</accession>
<dbReference type="Proteomes" id="UP000322667">
    <property type="component" value="Chromosome D07"/>
</dbReference>
<dbReference type="EMBL" id="CM017629">
    <property type="protein sequence ID" value="TYH62883.1"/>
    <property type="molecule type" value="Genomic_DNA"/>
</dbReference>